<keyword evidence="11 14" id="KW-0411">Iron-sulfur</keyword>
<dbReference type="GO" id="GO:0006782">
    <property type="term" value="P:protoporphyrinogen IX biosynthetic process"/>
    <property type="evidence" value="ECO:0007669"/>
    <property type="project" value="UniProtKB-UniPathway"/>
</dbReference>
<gene>
    <name evidence="18" type="ORF">DSW25_15635</name>
</gene>
<evidence type="ECO:0000313" key="19">
    <source>
        <dbReference type="Proteomes" id="UP000027734"/>
    </source>
</evidence>
<comment type="pathway">
    <text evidence="2 14">Porphyrin-containing compound metabolism; protoporphyrin-IX biosynthesis; protoporphyrinogen-IX from coproporphyrinogen-III (AdoMet route): step 1/1.</text>
</comment>
<dbReference type="PANTHER" id="PTHR13932:SF6">
    <property type="entry name" value="OXYGEN-INDEPENDENT COPROPORPHYRINOGEN III OXIDASE"/>
    <property type="match status" value="1"/>
</dbReference>
<dbReference type="GO" id="GO:0046872">
    <property type="term" value="F:metal ion binding"/>
    <property type="evidence" value="ECO:0007669"/>
    <property type="project" value="UniProtKB-KW"/>
</dbReference>
<dbReference type="InterPro" id="IPR006638">
    <property type="entry name" value="Elp3/MiaA/NifB-like_rSAM"/>
</dbReference>
<feature type="binding site" evidence="16">
    <location>
        <position position="60"/>
    </location>
    <ligand>
        <name>[4Fe-4S] cluster</name>
        <dbReference type="ChEBI" id="CHEBI:49883"/>
        <note>4Fe-4S-S-AdoMet</note>
    </ligand>
</feature>
<keyword evidence="8 14" id="KW-0479">Metal-binding</keyword>
<evidence type="ECO:0000256" key="2">
    <source>
        <dbReference type="ARBA" id="ARBA00004785"/>
    </source>
</evidence>
<dbReference type="SMART" id="SM00729">
    <property type="entry name" value="Elp3"/>
    <property type="match status" value="1"/>
</dbReference>
<feature type="binding site" evidence="16">
    <location>
        <position position="56"/>
    </location>
    <ligand>
        <name>[4Fe-4S] cluster</name>
        <dbReference type="ChEBI" id="CHEBI:49883"/>
        <note>4Fe-4S-S-AdoMet</note>
    </ligand>
</feature>
<sequence length="449" mass="49398">MDPVLDRYATRATPRYTSYPTAPHFQKGFPEETYRGWLADLETADPISLYLHVPFCRQMCWYCGCNMKLAAKYDPVAAYAKTLRKEIALTADALPARMTISHLHWGGGTPTALSPDDLTLLMQDVRSRWDFAPDAEIAIESDPRTLTAEMAKRIGELGFTRASFGVQEFDLKVQKAINRIQPPEMVRTSVTQLREAGVSGINFDLIYGLPFQTVESLVETVKLTAQMRPDRVALFGYAHVPWMAKNQRMIDDASLPDAAERAAQANAAAEALLAEGYVAIGLDHFALPQDDLTVAAQNGQLRRNFQGYTTDLATTMIGLGATSIGKTPFGYQQNISETGAWSRSVEAGILPVAKGLPFEKDDVLRAEVIERLMCDGSVDAAAVGRKHNAPDNWWVAPCHSLVEMERDGLLQMSQGKVTMTARGRPLVRLAAAAFDAYLQDSTARHSVAV</sequence>
<feature type="binding site" evidence="15">
    <location>
        <position position="238"/>
    </location>
    <ligand>
        <name>S-adenosyl-L-methionine</name>
        <dbReference type="ChEBI" id="CHEBI:59789"/>
        <label>2</label>
    </ligand>
</feature>
<comment type="subunit">
    <text evidence="4">Monomer.</text>
</comment>
<reference evidence="18 19" key="1">
    <citation type="submission" date="2014-01" db="EMBL/GenBank/DDBJ databases">
        <title>Sulfitobacter donghicola JCM 14565 Genome Sequencing.</title>
        <authorList>
            <person name="Lai Q."/>
            <person name="Hong Z."/>
        </authorList>
    </citation>
    <scope>NUCLEOTIDE SEQUENCE [LARGE SCALE GENOMIC DNA]</scope>
    <source>
        <strain evidence="18 19">JCM 14565</strain>
    </source>
</reference>
<evidence type="ECO:0000256" key="11">
    <source>
        <dbReference type="ARBA" id="ARBA00023014"/>
    </source>
</evidence>
<evidence type="ECO:0000256" key="13">
    <source>
        <dbReference type="ARBA" id="ARBA00048321"/>
    </source>
</evidence>
<dbReference type="GO" id="GO:0004109">
    <property type="term" value="F:coproporphyrinogen oxidase activity"/>
    <property type="evidence" value="ECO:0007669"/>
    <property type="project" value="InterPro"/>
</dbReference>
<evidence type="ECO:0000256" key="16">
    <source>
        <dbReference type="PIRSR" id="PIRSR000167-2"/>
    </source>
</evidence>
<dbReference type="Proteomes" id="UP000027734">
    <property type="component" value="Unassembled WGS sequence"/>
</dbReference>
<dbReference type="UniPathway" id="UPA00251">
    <property type="reaction ID" value="UER00323"/>
</dbReference>
<dbReference type="PROSITE" id="PS51918">
    <property type="entry name" value="RADICAL_SAM"/>
    <property type="match status" value="1"/>
</dbReference>
<feature type="binding site" evidence="15">
    <location>
        <position position="50"/>
    </location>
    <ligand>
        <name>S-adenosyl-L-methionine</name>
        <dbReference type="ChEBI" id="CHEBI:59789"/>
        <label>1</label>
    </ligand>
</feature>
<keyword evidence="12 14" id="KW-0627">Porphyrin biosynthesis</keyword>
<dbReference type="PANTHER" id="PTHR13932">
    <property type="entry name" value="COPROPORPHYRINIGEN III OXIDASE"/>
    <property type="match status" value="1"/>
</dbReference>
<comment type="catalytic activity">
    <reaction evidence="13 14">
        <text>coproporphyrinogen III + 2 S-adenosyl-L-methionine = protoporphyrinogen IX + 2 5'-deoxyadenosine + 2 L-methionine + 2 CO2</text>
        <dbReference type="Rhea" id="RHEA:15425"/>
        <dbReference type="ChEBI" id="CHEBI:16526"/>
        <dbReference type="ChEBI" id="CHEBI:17319"/>
        <dbReference type="ChEBI" id="CHEBI:57307"/>
        <dbReference type="ChEBI" id="CHEBI:57309"/>
        <dbReference type="ChEBI" id="CHEBI:57844"/>
        <dbReference type="ChEBI" id="CHEBI:59789"/>
        <dbReference type="EC" id="1.3.98.3"/>
    </reaction>
</comment>
<accession>A0A073IGD1</accession>
<feature type="binding site" evidence="16">
    <location>
        <position position="63"/>
    </location>
    <ligand>
        <name>[4Fe-4S] cluster</name>
        <dbReference type="ChEBI" id="CHEBI:49883"/>
        <note>4Fe-4S-S-AdoMet</note>
    </ligand>
</feature>
<keyword evidence="5 14" id="KW-0004">4Fe-4S</keyword>
<dbReference type="NCBIfam" id="TIGR00538">
    <property type="entry name" value="hemN"/>
    <property type="match status" value="1"/>
</dbReference>
<dbReference type="SUPFAM" id="SSF102114">
    <property type="entry name" value="Radical SAM enzymes"/>
    <property type="match status" value="1"/>
</dbReference>
<feature type="binding site" evidence="15">
    <location>
        <position position="179"/>
    </location>
    <ligand>
        <name>S-adenosyl-L-methionine</name>
        <dbReference type="ChEBI" id="CHEBI:59789"/>
        <label>2</label>
    </ligand>
</feature>
<dbReference type="InterPro" id="IPR034505">
    <property type="entry name" value="Coproporphyrinogen-III_oxidase"/>
</dbReference>
<keyword evidence="10 14" id="KW-0408">Iron</keyword>
<dbReference type="SFLD" id="SFLDS00029">
    <property type="entry name" value="Radical_SAM"/>
    <property type="match status" value="1"/>
</dbReference>
<evidence type="ECO:0000256" key="15">
    <source>
        <dbReference type="PIRSR" id="PIRSR000167-1"/>
    </source>
</evidence>
<dbReference type="InterPro" id="IPR007197">
    <property type="entry name" value="rSAM"/>
</dbReference>
<feature type="binding site" evidence="15">
    <location>
        <position position="204"/>
    </location>
    <ligand>
        <name>S-adenosyl-L-methionine</name>
        <dbReference type="ChEBI" id="CHEBI:59789"/>
        <label>2</label>
    </ligand>
</feature>
<evidence type="ECO:0000256" key="5">
    <source>
        <dbReference type="ARBA" id="ARBA00022485"/>
    </source>
</evidence>
<proteinExistence type="inferred from homology"/>
<dbReference type="AlphaFoldDB" id="A0A073IGD1"/>
<organism evidence="18 19">
    <name type="scientific">Sulfitobacter donghicola DSW-25 = KCTC 12864 = JCM 14565</name>
    <dbReference type="NCBI Taxonomy" id="1300350"/>
    <lineage>
        <taxon>Bacteria</taxon>
        <taxon>Pseudomonadati</taxon>
        <taxon>Pseudomonadota</taxon>
        <taxon>Alphaproteobacteria</taxon>
        <taxon>Rhodobacterales</taxon>
        <taxon>Roseobacteraceae</taxon>
        <taxon>Sulfitobacter</taxon>
    </lineage>
</organism>
<dbReference type="CDD" id="cd01335">
    <property type="entry name" value="Radical_SAM"/>
    <property type="match status" value="1"/>
</dbReference>
<feature type="binding site" evidence="15">
    <location>
        <position position="324"/>
    </location>
    <ligand>
        <name>S-adenosyl-L-methionine</name>
        <dbReference type="ChEBI" id="CHEBI:59789"/>
        <label>1</label>
    </ligand>
</feature>
<dbReference type="GO" id="GO:0005737">
    <property type="term" value="C:cytoplasm"/>
    <property type="evidence" value="ECO:0007669"/>
    <property type="project" value="UniProtKB-SubCell"/>
</dbReference>
<dbReference type="EC" id="1.3.98.3" evidence="14"/>
<dbReference type="PIRSF" id="PIRSF000167">
    <property type="entry name" value="HemN"/>
    <property type="match status" value="1"/>
</dbReference>
<dbReference type="SFLD" id="SFLDG01065">
    <property type="entry name" value="anaerobic_coproporphyrinogen-I"/>
    <property type="match status" value="1"/>
</dbReference>
<evidence type="ECO:0000256" key="1">
    <source>
        <dbReference type="ARBA" id="ARBA00004496"/>
    </source>
</evidence>
<dbReference type="RefSeq" id="WP_025060619.1">
    <property type="nucleotide sequence ID" value="NZ_JAMC01000006.1"/>
</dbReference>
<feature type="binding site" evidence="15">
    <location>
        <position position="107"/>
    </location>
    <ligand>
        <name>S-adenosyl-L-methionine</name>
        <dbReference type="ChEBI" id="CHEBI:59789"/>
        <label>1</label>
    </ligand>
</feature>
<dbReference type="InterPro" id="IPR058240">
    <property type="entry name" value="rSAM_sf"/>
</dbReference>
<feature type="binding site" evidence="15">
    <location>
        <begin position="108"/>
        <end position="109"/>
    </location>
    <ligand>
        <name>S-adenosyl-L-methionine</name>
        <dbReference type="ChEBI" id="CHEBI:59789"/>
        <label>2</label>
    </ligand>
</feature>
<evidence type="ECO:0000256" key="9">
    <source>
        <dbReference type="ARBA" id="ARBA00023002"/>
    </source>
</evidence>
<evidence type="ECO:0000256" key="4">
    <source>
        <dbReference type="ARBA" id="ARBA00011245"/>
    </source>
</evidence>
<feature type="binding site" evidence="15">
    <location>
        <position position="167"/>
    </location>
    <ligand>
        <name>S-adenosyl-L-methionine</name>
        <dbReference type="ChEBI" id="CHEBI:59789"/>
        <label>2</label>
    </ligand>
</feature>
<evidence type="ECO:0000256" key="6">
    <source>
        <dbReference type="ARBA" id="ARBA00022490"/>
    </source>
</evidence>
<dbReference type="GO" id="GO:0051989">
    <property type="term" value="F:coproporphyrinogen dehydrogenase activity"/>
    <property type="evidence" value="ECO:0007669"/>
    <property type="project" value="UniProtKB-EC"/>
</dbReference>
<feature type="binding site" evidence="15">
    <location>
        <position position="140"/>
    </location>
    <ligand>
        <name>S-adenosyl-L-methionine</name>
        <dbReference type="ChEBI" id="CHEBI:59789"/>
        <label>1</label>
    </ligand>
</feature>
<keyword evidence="6 14" id="KW-0963">Cytoplasm</keyword>
<comment type="cofactor">
    <cofactor evidence="14 16">
        <name>[4Fe-4S] cluster</name>
        <dbReference type="ChEBI" id="CHEBI:49883"/>
    </cofactor>
    <text evidence="14 16">Binds 1 [4Fe-4S] cluster. The cluster is coordinated with 3 cysteines and an exchangeable S-adenosyl-L-methionine.</text>
</comment>
<dbReference type="GO" id="GO:0051539">
    <property type="term" value="F:4 iron, 4 sulfur cluster binding"/>
    <property type="evidence" value="ECO:0007669"/>
    <property type="project" value="UniProtKB-KW"/>
</dbReference>
<comment type="subcellular location">
    <subcellularLocation>
        <location evidence="1 14">Cytoplasm</location>
    </subcellularLocation>
</comment>
<comment type="caution">
    <text evidence="18">The sequence shown here is derived from an EMBL/GenBank/DDBJ whole genome shotgun (WGS) entry which is preliminary data.</text>
</comment>
<keyword evidence="7 14" id="KW-0949">S-adenosyl-L-methionine</keyword>
<evidence type="ECO:0000256" key="7">
    <source>
        <dbReference type="ARBA" id="ARBA00022691"/>
    </source>
</evidence>
<dbReference type="EMBL" id="JAMC01000006">
    <property type="protein sequence ID" value="KEJ88516.1"/>
    <property type="molecule type" value="Genomic_DNA"/>
</dbReference>
<evidence type="ECO:0000313" key="18">
    <source>
        <dbReference type="EMBL" id="KEJ88516.1"/>
    </source>
</evidence>
<name>A0A073IGD1_9RHOB</name>
<dbReference type="eggNOG" id="COG0635">
    <property type="taxonomic scope" value="Bacteria"/>
</dbReference>
<dbReference type="Pfam" id="PF04055">
    <property type="entry name" value="Radical_SAM"/>
    <property type="match status" value="1"/>
</dbReference>
<evidence type="ECO:0000256" key="3">
    <source>
        <dbReference type="ARBA" id="ARBA00005493"/>
    </source>
</evidence>
<keyword evidence="19" id="KW-1185">Reference proteome</keyword>
<dbReference type="InterPro" id="IPR004558">
    <property type="entry name" value="Coprogen_oxidase_HemN"/>
</dbReference>
<evidence type="ECO:0000259" key="17">
    <source>
        <dbReference type="PROSITE" id="PS51918"/>
    </source>
</evidence>
<evidence type="ECO:0000256" key="12">
    <source>
        <dbReference type="ARBA" id="ARBA00023244"/>
    </source>
</evidence>
<protein>
    <recommendedName>
        <fullName evidence="14">Coproporphyrinogen-III oxidase</fullName>
        <ecNumber evidence="14">1.3.98.3</ecNumber>
    </recommendedName>
</protein>
<evidence type="ECO:0000256" key="10">
    <source>
        <dbReference type="ARBA" id="ARBA00023004"/>
    </source>
</evidence>
<dbReference type="Gene3D" id="3.30.750.200">
    <property type="match status" value="1"/>
</dbReference>
<dbReference type="STRING" id="1300350.Z948_3350"/>
<feature type="binding site" evidence="15">
    <location>
        <begin position="62"/>
        <end position="64"/>
    </location>
    <ligand>
        <name>S-adenosyl-L-methionine</name>
        <dbReference type="ChEBI" id="CHEBI:59789"/>
        <label>2</label>
    </ligand>
</feature>
<dbReference type="OrthoDB" id="9808022at2"/>
<feature type="domain" description="Radical SAM core" evidence="17">
    <location>
        <begin position="41"/>
        <end position="275"/>
    </location>
</feature>
<dbReference type="Gene3D" id="1.10.10.920">
    <property type="match status" value="1"/>
</dbReference>
<comment type="similarity">
    <text evidence="3 14">Belongs to the anaerobic coproporphyrinogen-III oxidase family.</text>
</comment>
<evidence type="ECO:0000256" key="8">
    <source>
        <dbReference type="ARBA" id="ARBA00022723"/>
    </source>
</evidence>
<evidence type="ECO:0000256" key="14">
    <source>
        <dbReference type="PIRNR" id="PIRNR000167"/>
    </source>
</evidence>
<keyword evidence="9 14" id="KW-0560">Oxidoreductase</keyword>